<dbReference type="RefSeq" id="WP_061055912.1">
    <property type="nucleotide sequence ID" value="NZ_CABLBX010000017.1"/>
</dbReference>
<gene>
    <name evidence="2" type="ORF">AL536_06190</name>
    <name evidence="3" type="ORF">NCTC11327_03265</name>
</gene>
<dbReference type="Proteomes" id="UP000254626">
    <property type="component" value="Unassembled WGS sequence"/>
</dbReference>
<dbReference type="KEGG" id="vfl:AL536_06190"/>
<evidence type="ECO:0000313" key="2">
    <source>
        <dbReference type="EMBL" id="AMF93042.1"/>
    </source>
</evidence>
<name>A0AAX2LSX7_VIBFL</name>
<reference evidence="2" key="2">
    <citation type="submission" date="2018-01" db="EMBL/GenBank/DDBJ databases">
        <title>FDA dAtabase for Regulatory Grade micrObial Sequences (FDA-ARGOS): Supporting development and validation of Infectious Disease Dx tests.</title>
        <authorList>
            <person name="Hoffmann M."/>
            <person name="Allard M."/>
            <person name="Evans P."/>
            <person name="Brown E."/>
            <person name="Tallon L."/>
            <person name="Sadzewicz L."/>
            <person name="Sengamalay N."/>
            <person name="Ott S."/>
            <person name="Godinez A."/>
            <person name="Nagaraj S."/>
            <person name="Vyas G."/>
            <person name="Aluvathingal J."/>
            <person name="Nadendla S."/>
            <person name="Geyer C."/>
            <person name="Sichtig H."/>
        </authorList>
    </citation>
    <scope>NUCLEOTIDE SEQUENCE</scope>
    <source>
        <strain evidence="2">ATCC 33809</strain>
    </source>
</reference>
<dbReference type="GeneID" id="29383864"/>
<reference evidence="3 5" key="3">
    <citation type="submission" date="2018-06" db="EMBL/GenBank/DDBJ databases">
        <authorList>
            <consortium name="Pathogen Informatics"/>
            <person name="Doyle S."/>
        </authorList>
    </citation>
    <scope>NUCLEOTIDE SEQUENCE [LARGE SCALE GENOMIC DNA]</scope>
    <source>
        <strain evidence="3 5">NCTC11327</strain>
    </source>
</reference>
<dbReference type="AlphaFoldDB" id="A0AAX2LSX7"/>
<feature type="domain" description="TniQ" evidence="1">
    <location>
        <begin position="5"/>
        <end position="157"/>
    </location>
</feature>
<evidence type="ECO:0000313" key="3">
    <source>
        <dbReference type="EMBL" id="SUQ26405.1"/>
    </source>
</evidence>
<proteinExistence type="predicted"/>
<protein>
    <recommendedName>
        <fullName evidence="1">TniQ domain-containing protein</fullName>
    </recommendedName>
</protein>
<evidence type="ECO:0000313" key="5">
    <source>
        <dbReference type="Proteomes" id="UP000254626"/>
    </source>
</evidence>
<dbReference type="Pfam" id="PF06527">
    <property type="entry name" value="TniQ"/>
    <property type="match status" value="1"/>
</dbReference>
<reference evidence="4" key="1">
    <citation type="submission" date="2015-12" db="EMBL/GenBank/DDBJ databases">
        <title>FDA dAtabase for Regulatory Grade micrObial Sequences (FDA-ARGOS): Supporting development and validation of Infectious Disease Dx tests.</title>
        <authorList>
            <person name="Hoffmann M."/>
            <person name="Allard M."/>
            <person name="Evans P."/>
            <person name="Brown E."/>
            <person name="Tallon L.J."/>
            <person name="Sadzewicz L."/>
            <person name="Sengamalay N."/>
            <person name="Ott S."/>
            <person name="Godinez A."/>
            <person name="Nagaraj S."/>
            <person name="Vyas G."/>
            <person name="Aluvathingal J."/>
            <person name="Nadendla S."/>
            <person name="Geyer C."/>
            <person name="Sichtig H."/>
        </authorList>
    </citation>
    <scope>NUCLEOTIDE SEQUENCE [LARGE SCALE GENOMIC DNA]</scope>
    <source>
        <strain evidence="4">ATCC 33809</strain>
    </source>
</reference>
<evidence type="ECO:0000313" key="4">
    <source>
        <dbReference type="Proteomes" id="UP000057088"/>
    </source>
</evidence>
<dbReference type="EMBL" id="CP014034">
    <property type="protein sequence ID" value="AMF93042.1"/>
    <property type="molecule type" value="Genomic_DNA"/>
</dbReference>
<keyword evidence="4" id="KW-1185">Reference proteome</keyword>
<evidence type="ECO:0000259" key="1">
    <source>
        <dbReference type="Pfam" id="PF06527"/>
    </source>
</evidence>
<dbReference type="Proteomes" id="UP000057088">
    <property type="component" value="Chromosome 1"/>
</dbReference>
<organism evidence="3 5">
    <name type="scientific">Vibrio fluvialis</name>
    <dbReference type="NCBI Taxonomy" id="676"/>
    <lineage>
        <taxon>Bacteria</taxon>
        <taxon>Pseudomonadati</taxon>
        <taxon>Pseudomonadota</taxon>
        <taxon>Gammaproteobacteria</taxon>
        <taxon>Vibrionales</taxon>
        <taxon>Vibrionaceae</taxon>
        <taxon>Vibrio</taxon>
    </lineage>
</organism>
<dbReference type="InterPro" id="IPR009492">
    <property type="entry name" value="TniQ"/>
</dbReference>
<dbReference type="EMBL" id="UHIP01000002">
    <property type="protein sequence ID" value="SUQ26405.1"/>
    <property type="molecule type" value="Genomic_DNA"/>
</dbReference>
<accession>A0AAX2LSX7</accession>
<sequence length="394" mass="46025">MLLQRPKPQADESLESYLIRVANNNGYENINRFLVALKHYLCHIDSKRFTTFPTDIRQINPSSSQRSSAARSHALQYISQLTFTETADLLRLAISRSPLKFSPSTTSVIRAGEILPKSLIRTKHIPCCSSCLIEQGYANYLWHFEGYDCCHIHQKLLTFRCECGEPYDYRINGLSLQCSSCGTTITQSKNEPEIDSLEISLWLAGETIKWLPELPASYRWGTIHWWMRNQNTEVLETCSFSTFWRQWPESFHNLIEQTLSHNQEYSLQAPQEWRLKDLIGELLFGAINLPRRNLQYNLILRELFYYLESHLWENNGLIANLKLNALEAALVLNCDIEQLASMVEQGLLVAMRHQKHDEPLSYTNYLFHFGDIFCLWLAEFQTDEFNRSFYTSRW</sequence>